<protein>
    <submittedName>
        <fullName evidence="5">Restriction endonuclease subunit S</fullName>
    </submittedName>
</protein>
<evidence type="ECO:0000259" key="4">
    <source>
        <dbReference type="Pfam" id="PF01420"/>
    </source>
</evidence>
<keyword evidence="3" id="KW-0238">DNA-binding</keyword>
<dbReference type="Gene3D" id="3.90.220.20">
    <property type="entry name" value="DNA methylase specificity domains"/>
    <property type="match status" value="1"/>
</dbReference>
<name>A0ABV7FWY3_9ALTE</name>
<accession>A0ABV7FWY3</accession>
<dbReference type="GO" id="GO:0004519">
    <property type="term" value="F:endonuclease activity"/>
    <property type="evidence" value="ECO:0007669"/>
    <property type="project" value="UniProtKB-KW"/>
</dbReference>
<evidence type="ECO:0000256" key="1">
    <source>
        <dbReference type="ARBA" id="ARBA00010923"/>
    </source>
</evidence>
<evidence type="ECO:0000256" key="2">
    <source>
        <dbReference type="ARBA" id="ARBA00022747"/>
    </source>
</evidence>
<comment type="caution">
    <text evidence="5">The sequence shown here is derived from an EMBL/GenBank/DDBJ whole genome shotgun (WGS) entry which is preliminary data.</text>
</comment>
<feature type="domain" description="Type I restriction modification DNA specificity" evidence="4">
    <location>
        <begin position="1"/>
        <end position="172"/>
    </location>
</feature>
<proteinExistence type="inferred from homology"/>
<dbReference type="InterPro" id="IPR044946">
    <property type="entry name" value="Restrct_endonuc_typeI_TRD_sf"/>
</dbReference>
<organism evidence="5 6">
    <name type="scientific">Agaribacter flavus</name>
    <dbReference type="NCBI Taxonomy" id="1902781"/>
    <lineage>
        <taxon>Bacteria</taxon>
        <taxon>Pseudomonadati</taxon>
        <taxon>Pseudomonadota</taxon>
        <taxon>Gammaproteobacteria</taxon>
        <taxon>Alteromonadales</taxon>
        <taxon>Alteromonadaceae</taxon>
        <taxon>Agaribacter</taxon>
    </lineage>
</organism>
<comment type="similarity">
    <text evidence="1">Belongs to the type-I restriction system S methylase family.</text>
</comment>
<keyword evidence="5" id="KW-0378">Hydrolase</keyword>
<keyword evidence="6" id="KW-1185">Reference proteome</keyword>
<keyword evidence="5" id="KW-0255">Endonuclease</keyword>
<evidence type="ECO:0000313" key="6">
    <source>
        <dbReference type="Proteomes" id="UP001595478"/>
    </source>
</evidence>
<sequence length="194" mass="21866">MKLGEIADIRSGRTFKNGIPESDAPSHSVIQLRDFDKDEDQRPIKWEQLNKTDLSNSKVDSSLQVDDILIVAKGPIKKAIYLSSVPKNIVANQHFFIINAKADSTFSQQFLAYYLNSSEAQRWMLDNSGGSYQSTLSKKILSELPIPNISESKQKLIVEAADSVRTEIQLHQLLIKSRQQEMDAVFGNLWKTLA</sequence>
<dbReference type="InterPro" id="IPR000055">
    <property type="entry name" value="Restrct_endonuc_typeI_TRD"/>
</dbReference>
<dbReference type="InterPro" id="IPR052021">
    <property type="entry name" value="Type-I_RS_S_subunit"/>
</dbReference>
<keyword evidence="5" id="KW-0540">Nuclease</keyword>
<dbReference type="RefSeq" id="WP_376921362.1">
    <property type="nucleotide sequence ID" value="NZ_JBHRSW010000047.1"/>
</dbReference>
<gene>
    <name evidence="5" type="ORF">ACFOHL_16630</name>
</gene>
<dbReference type="SUPFAM" id="SSF116734">
    <property type="entry name" value="DNA methylase specificity domain"/>
    <property type="match status" value="1"/>
</dbReference>
<reference evidence="6" key="1">
    <citation type="journal article" date="2019" name="Int. J. Syst. Evol. Microbiol.">
        <title>The Global Catalogue of Microorganisms (GCM) 10K type strain sequencing project: providing services to taxonomists for standard genome sequencing and annotation.</title>
        <authorList>
            <consortium name="The Broad Institute Genomics Platform"/>
            <consortium name="The Broad Institute Genome Sequencing Center for Infectious Disease"/>
            <person name="Wu L."/>
            <person name="Ma J."/>
        </authorList>
    </citation>
    <scope>NUCLEOTIDE SEQUENCE [LARGE SCALE GENOMIC DNA]</scope>
    <source>
        <strain evidence="6">KCTC 52473</strain>
    </source>
</reference>
<evidence type="ECO:0000313" key="5">
    <source>
        <dbReference type="EMBL" id="MFC3123250.1"/>
    </source>
</evidence>
<keyword evidence="2" id="KW-0680">Restriction system</keyword>
<dbReference type="Pfam" id="PF01420">
    <property type="entry name" value="Methylase_S"/>
    <property type="match status" value="1"/>
</dbReference>
<evidence type="ECO:0000256" key="3">
    <source>
        <dbReference type="ARBA" id="ARBA00023125"/>
    </source>
</evidence>
<dbReference type="PANTHER" id="PTHR30408">
    <property type="entry name" value="TYPE-1 RESTRICTION ENZYME ECOKI SPECIFICITY PROTEIN"/>
    <property type="match status" value="1"/>
</dbReference>
<dbReference type="PANTHER" id="PTHR30408:SF12">
    <property type="entry name" value="TYPE I RESTRICTION ENZYME MJAVIII SPECIFICITY SUBUNIT"/>
    <property type="match status" value="1"/>
</dbReference>
<dbReference type="EMBL" id="JBHRSW010000047">
    <property type="protein sequence ID" value="MFC3123250.1"/>
    <property type="molecule type" value="Genomic_DNA"/>
</dbReference>
<dbReference type="Proteomes" id="UP001595478">
    <property type="component" value="Unassembled WGS sequence"/>
</dbReference>
<dbReference type="CDD" id="cd16961">
    <property type="entry name" value="RMtype1_S_TRD-CR_like"/>
    <property type="match status" value="1"/>
</dbReference>